<dbReference type="Proteomes" id="UP000624183">
    <property type="component" value="Unassembled WGS sequence"/>
</dbReference>
<dbReference type="EMBL" id="BMUW01000003">
    <property type="protein sequence ID" value="GGZ48223.1"/>
    <property type="molecule type" value="Genomic_DNA"/>
</dbReference>
<organism evidence="1 2">
    <name type="scientific">Streptomyces rubiginosohelvolus</name>
    <dbReference type="NCBI Taxonomy" id="67362"/>
    <lineage>
        <taxon>Bacteria</taxon>
        <taxon>Bacillati</taxon>
        <taxon>Actinomycetota</taxon>
        <taxon>Actinomycetes</taxon>
        <taxon>Kitasatosporales</taxon>
        <taxon>Streptomycetaceae</taxon>
        <taxon>Streptomyces</taxon>
    </lineage>
</organism>
<evidence type="ECO:0000313" key="1">
    <source>
        <dbReference type="EMBL" id="GGZ48223.1"/>
    </source>
</evidence>
<reference evidence="2" key="1">
    <citation type="journal article" date="2019" name="Int. J. Syst. Evol. Microbiol.">
        <title>The Global Catalogue of Microorganisms (GCM) 10K type strain sequencing project: providing services to taxonomists for standard genome sequencing and annotation.</title>
        <authorList>
            <consortium name="The Broad Institute Genomics Platform"/>
            <consortium name="The Broad Institute Genome Sequencing Center for Infectious Disease"/>
            <person name="Wu L."/>
            <person name="Ma J."/>
        </authorList>
    </citation>
    <scope>NUCLEOTIDE SEQUENCE [LARGE SCALE GENOMIC DNA]</scope>
    <source>
        <strain evidence="2">JCM 4602</strain>
    </source>
</reference>
<sequence length="535" mass="59745">MTDANSAARVYQRIVPRPVRAVAGSRVPPRVRRKVKGGLVRTLNRREARLHQRALRLVRKGDFASASERRTRTPDGRVGHVHRGLTVDLARRLDHDLVTSALDAAEIPWFAVPALDDRRICIAVEQQDKGQVRRVLRALLEEHTGYVVSASPVDDDTRMTPGSHLKAWKNYGRAKAIRVVWLRTEPTENLWVGEDQGIEIEFWTVNTDLSHERLVGPRPNRVQRVVPRDAVGIEIAFDRLSGYSDIDGDLNPSVTLEAFDIPRLEEISFPVDAVLLWEHPGPWGEELLRATLRSLHQYAPWTDVIHVVAHAPVPPWLADFDGRLAVVHRHPADGLFHLIPDIAEHFLLFRPGALLGRPTRPFDYFMPDGTTRPRRARWTAEESFAPWTAQAYAKTGRAVTQSYAPGPQPYSCSVLGRLANSGAMGAAAPDGQTHPRLPACHPADGLFHHFAYAAGQADPSGEPTAVLHAALPDISLRLQRLLVRRDLQQLQFFGLGSDEALLRGGGEKVVAFLRRYFPVASPFEHAHPEDPETYT</sequence>
<comment type="caution">
    <text evidence="1">The sequence shown here is derived from an EMBL/GenBank/DDBJ whole genome shotgun (WGS) entry which is preliminary data.</text>
</comment>
<gene>
    <name evidence="1" type="ORF">GCM10010328_23500</name>
</gene>
<protein>
    <submittedName>
        <fullName evidence="1">Exopolysaccharide phosphotransferase</fullName>
    </submittedName>
</protein>
<name>A0ABQ3BM58_9ACTN</name>
<keyword evidence="2" id="KW-1185">Reference proteome</keyword>
<evidence type="ECO:0000313" key="2">
    <source>
        <dbReference type="Proteomes" id="UP000624183"/>
    </source>
</evidence>
<accession>A0ABQ3BM58</accession>
<proteinExistence type="predicted"/>